<comment type="caution">
    <text evidence="7">The sequence shown here is derived from an EMBL/GenBank/DDBJ whole genome shotgun (WGS) entry which is preliminary data.</text>
</comment>
<evidence type="ECO:0000256" key="5">
    <source>
        <dbReference type="ARBA" id="ARBA00023136"/>
    </source>
</evidence>
<dbReference type="InterPro" id="IPR002797">
    <property type="entry name" value="Polysacc_synth"/>
</dbReference>
<dbReference type="PANTHER" id="PTHR30250:SF31">
    <property type="entry name" value="INNER MEMBRANE PROTEIN YGHQ"/>
    <property type="match status" value="1"/>
</dbReference>
<dbReference type="RefSeq" id="WP_422864091.1">
    <property type="nucleotide sequence ID" value="NZ_JAMSKV010000007.1"/>
</dbReference>
<evidence type="ECO:0000256" key="6">
    <source>
        <dbReference type="SAM" id="Phobius"/>
    </source>
</evidence>
<dbReference type="Pfam" id="PF01943">
    <property type="entry name" value="Polysacc_synt"/>
    <property type="match status" value="1"/>
</dbReference>
<feature type="transmembrane region" description="Helical" evidence="6">
    <location>
        <begin position="374"/>
        <end position="392"/>
    </location>
</feature>
<feature type="transmembrane region" description="Helical" evidence="6">
    <location>
        <begin position="346"/>
        <end position="367"/>
    </location>
</feature>
<feature type="transmembrane region" description="Helical" evidence="6">
    <location>
        <begin position="398"/>
        <end position="419"/>
    </location>
</feature>
<accession>A0ABT1W6U9</accession>
<feature type="transmembrane region" description="Helical" evidence="6">
    <location>
        <begin position="121"/>
        <end position="143"/>
    </location>
</feature>
<name>A0ABT1W6U9_9PROT</name>
<feature type="transmembrane region" description="Helical" evidence="6">
    <location>
        <begin position="12"/>
        <end position="29"/>
    </location>
</feature>
<proteinExistence type="predicted"/>
<keyword evidence="3 6" id="KW-0812">Transmembrane</keyword>
<feature type="transmembrane region" description="Helical" evidence="6">
    <location>
        <begin position="41"/>
        <end position="62"/>
    </location>
</feature>
<gene>
    <name evidence="7" type="ORF">NFI95_09105</name>
</gene>
<feature type="transmembrane region" description="Helical" evidence="6">
    <location>
        <begin position="310"/>
        <end position="340"/>
    </location>
</feature>
<keyword evidence="2" id="KW-1003">Cell membrane</keyword>
<feature type="transmembrane region" description="Helical" evidence="6">
    <location>
        <begin position="82"/>
        <end position="109"/>
    </location>
</feature>
<dbReference type="PANTHER" id="PTHR30250">
    <property type="entry name" value="PST FAMILY PREDICTED COLANIC ACID TRANSPORTER"/>
    <property type="match status" value="1"/>
</dbReference>
<reference evidence="7 8" key="1">
    <citation type="submission" date="2022-06" db="EMBL/GenBank/DDBJ databases">
        <title>Endosaccharibacter gen. nov., sp. nov., endophytic bacteria isolated from sugarcane.</title>
        <authorList>
            <person name="Pitiwittayakul N."/>
            <person name="Yukphan P."/>
            <person name="Charoenyingcharoen P."/>
            <person name="Tanasupawat S."/>
        </authorList>
    </citation>
    <scope>NUCLEOTIDE SEQUENCE [LARGE SCALE GENOMIC DNA]</scope>
    <source>
        <strain evidence="7 8">KSS8</strain>
    </source>
</reference>
<feature type="transmembrane region" description="Helical" evidence="6">
    <location>
        <begin position="163"/>
        <end position="196"/>
    </location>
</feature>
<dbReference type="EMBL" id="JAMSKV010000007">
    <property type="protein sequence ID" value="MCQ8278608.1"/>
    <property type="molecule type" value="Genomic_DNA"/>
</dbReference>
<evidence type="ECO:0000313" key="8">
    <source>
        <dbReference type="Proteomes" id="UP001524587"/>
    </source>
</evidence>
<keyword evidence="5 6" id="KW-0472">Membrane</keyword>
<comment type="subcellular location">
    <subcellularLocation>
        <location evidence="1">Cell membrane</location>
        <topology evidence="1">Multi-pass membrane protein</topology>
    </subcellularLocation>
</comment>
<dbReference type="Proteomes" id="UP001524587">
    <property type="component" value="Unassembled WGS sequence"/>
</dbReference>
<evidence type="ECO:0000256" key="2">
    <source>
        <dbReference type="ARBA" id="ARBA00022475"/>
    </source>
</evidence>
<evidence type="ECO:0000313" key="7">
    <source>
        <dbReference type="EMBL" id="MCQ8278608.1"/>
    </source>
</evidence>
<evidence type="ECO:0000256" key="1">
    <source>
        <dbReference type="ARBA" id="ARBA00004651"/>
    </source>
</evidence>
<protein>
    <submittedName>
        <fullName evidence="7">Oligosaccharide flippase family protein</fullName>
    </submittedName>
</protein>
<evidence type="ECO:0000256" key="3">
    <source>
        <dbReference type="ARBA" id="ARBA00022692"/>
    </source>
</evidence>
<organism evidence="7 8">
    <name type="scientific">Endosaccharibacter trunci</name>
    <dbReference type="NCBI Taxonomy" id="2812733"/>
    <lineage>
        <taxon>Bacteria</taxon>
        <taxon>Pseudomonadati</taxon>
        <taxon>Pseudomonadota</taxon>
        <taxon>Alphaproteobacteria</taxon>
        <taxon>Acetobacterales</taxon>
        <taxon>Acetobacteraceae</taxon>
        <taxon>Endosaccharibacter</taxon>
    </lineage>
</organism>
<sequence>MAPVLRNLAWLLAGKGVGAVLSLVYLALAARRLGPEPFGQFTLVLGTAQAIAAFVGFQSWQIVVRFGASRLGAGGEGRLSRLIAFCVSIDIVAALAGCCLAWAGVTLMGPRLGWSSELSRMALLFCAAMLLSVRSTAVGVLRLLDRFRLGALADATTPVMRFVGALVVVAAGPSVVGFLLAWGAAEIATAAAYWIAARRTAGALVRWPRRSDLVQAPRETPDLWRFTWTTNMALTLEAGARQVAVLLVGLLSGPVMAGNYRLAAQLSQAIVRVSDMAARAIFAEAARSGASGTAGSAADPTLLLRRVSRLAIAAAGGLALVLLFGRYGLLLLGGLAHLAAFPLLRLLAIAAAIDLAGVAFEPVLMAMGHATRALVLRAVSGLVLLLALAALLPSFGGIGAATATVIASACGFILFGVAARRCVRAHSARSPLPELVP</sequence>
<keyword evidence="8" id="KW-1185">Reference proteome</keyword>
<dbReference type="InterPro" id="IPR050833">
    <property type="entry name" value="Poly_Biosynth_Transport"/>
</dbReference>
<evidence type="ECO:0000256" key="4">
    <source>
        <dbReference type="ARBA" id="ARBA00022989"/>
    </source>
</evidence>
<keyword evidence="4 6" id="KW-1133">Transmembrane helix</keyword>